<evidence type="ECO:0000259" key="2">
    <source>
        <dbReference type="Pfam" id="PF00144"/>
    </source>
</evidence>
<dbReference type="AlphaFoldDB" id="A0A6P1TA43"/>
<proteinExistence type="predicted"/>
<dbReference type="Proteomes" id="UP000464675">
    <property type="component" value="Chromosome"/>
</dbReference>
<protein>
    <submittedName>
        <fullName evidence="3">CubicO group peptidase (Beta-lactamase class C family)</fullName>
    </submittedName>
    <submittedName>
        <fullName evidence="4">Serine hydrolase</fullName>
    </submittedName>
</protein>
<dbReference type="Pfam" id="PF00144">
    <property type="entry name" value="Beta-lactamase"/>
    <property type="match status" value="1"/>
</dbReference>
<feature type="domain" description="Beta-lactamase-related" evidence="2">
    <location>
        <begin position="60"/>
        <end position="359"/>
    </location>
</feature>
<reference evidence="4 5" key="1">
    <citation type="submission" date="2020-01" db="EMBL/GenBank/DDBJ databases">
        <title>The possibility of degradation of plastic by Microbulbifer hydrolyticus IRE-31.</title>
        <authorList>
            <person name="Liu L."/>
        </authorList>
    </citation>
    <scope>NUCLEOTIDE SEQUENCE [LARGE SCALE GENOMIC DNA]</scope>
    <source>
        <strain evidence="4 5">IRE-31</strain>
    </source>
</reference>
<dbReference type="Proteomes" id="UP000563601">
    <property type="component" value="Unassembled WGS sequence"/>
</dbReference>
<reference evidence="3 6" key="2">
    <citation type="submission" date="2020-08" db="EMBL/GenBank/DDBJ databases">
        <title>Genomic Encyclopedia of Type Strains, Phase IV (KMG-IV): sequencing the most valuable type-strain genomes for metagenomic binning, comparative biology and taxonomic classification.</title>
        <authorList>
            <person name="Goeker M."/>
        </authorList>
    </citation>
    <scope>NUCLEOTIDE SEQUENCE [LARGE SCALE GENOMIC DNA]</scope>
    <source>
        <strain evidence="3 6">DSM 11525</strain>
    </source>
</reference>
<organism evidence="3 6">
    <name type="scientific">Microbulbifer hydrolyticus</name>
    <dbReference type="NCBI Taxonomy" id="48074"/>
    <lineage>
        <taxon>Bacteria</taxon>
        <taxon>Pseudomonadati</taxon>
        <taxon>Pseudomonadota</taxon>
        <taxon>Gammaproteobacteria</taxon>
        <taxon>Cellvibrionales</taxon>
        <taxon>Microbulbiferaceae</taxon>
        <taxon>Microbulbifer</taxon>
    </lineage>
</organism>
<dbReference type="Gene3D" id="3.40.710.10">
    <property type="entry name" value="DD-peptidase/beta-lactamase superfamily"/>
    <property type="match status" value="1"/>
</dbReference>
<dbReference type="PANTHER" id="PTHR46825:SF7">
    <property type="entry name" value="D-ALANYL-D-ALANINE CARBOXYPEPTIDASE"/>
    <property type="match status" value="1"/>
</dbReference>
<dbReference type="RefSeq" id="WP_161857465.1">
    <property type="nucleotide sequence ID" value="NZ_CP047491.1"/>
</dbReference>
<keyword evidence="1" id="KW-0732">Signal</keyword>
<sequence>MDRRKHKPQSNVFAPLVAGIVVALLAACTPPKSPPDTLAKTETEITTSQLDAFFDVLEEQDRWRGSVALMVDGEPIYQRTLAAHETGSGEGESAPVYRIGSITKSVTAALVMQQIQMGTLSLTSTVDQWFPDILHAETITIEQLLTHTSGLENFTDRQEYLTVHTQPMGRADKVELLESLKSDFEPGSAFKYSNSGYLLLGLILEDVSGKSLPQLLQSQIAEPLKLHHTTFGGEPDTRETAPSGNLASYVWQGNWQPAPATDLSVPGAAGAVLSTPQDVSRFFRALVQGKIVDADDSLPKMLPASAAYGFGLMKFPYGKHSGYGHTGGLDGFSSMAGYFPDQDIAFAVLSNGSRFNNNDIAIALLATAYGDPVTIPQFGSAADTSAAAARIADFIGHYTSEQMPLALDMFIEEDQLYGQATGQGKFPLSPVDKDTFEFAPAGLRIAFFQDGLTLYQAGAEYQFSRQPEN</sequence>
<dbReference type="EMBL" id="JACHHR010000002">
    <property type="protein sequence ID" value="MBB5211081.1"/>
    <property type="molecule type" value="Genomic_DNA"/>
</dbReference>
<evidence type="ECO:0000313" key="6">
    <source>
        <dbReference type="Proteomes" id="UP000563601"/>
    </source>
</evidence>
<gene>
    <name evidence="4" type="ORF">GTQ55_03360</name>
    <name evidence="3" type="ORF">HNQ53_001299</name>
</gene>
<feature type="signal peptide" evidence="1">
    <location>
        <begin position="1"/>
        <end position="26"/>
    </location>
</feature>
<dbReference type="InterPro" id="IPR050491">
    <property type="entry name" value="AmpC-like"/>
</dbReference>
<dbReference type="PANTHER" id="PTHR46825">
    <property type="entry name" value="D-ALANYL-D-ALANINE-CARBOXYPEPTIDASE/ENDOPEPTIDASE AMPH"/>
    <property type="match status" value="1"/>
</dbReference>
<dbReference type="InterPro" id="IPR012338">
    <property type="entry name" value="Beta-lactam/transpept-like"/>
</dbReference>
<evidence type="ECO:0000313" key="3">
    <source>
        <dbReference type="EMBL" id="MBB5211081.1"/>
    </source>
</evidence>
<dbReference type="GO" id="GO:0016787">
    <property type="term" value="F:hydrolase activity"/>
    <property type="evidence" value="ECO:0007669"/>
    <property type="project" value="UniProtKB-KW"/>
</dbReference>
<dbReference type="EMBL" id="CP047491">
    <property type="protein sequence ID" value="QHQ38129.1"/>
    <property type="molecule type" value="Genomic_DNA"/>
</dbReference>
<accession>A0A6P1TA43</accession>
<dbReference type="PROSITE" id="PS51257">
    <property type="entry name" value="PROKAR_LIPOPROTEIN"/>
    <property type="match status" value="1"/>
</dbReference>
<dbReference type="SUPFAM" id="SSF56601">
    <property type="entry name" value="beta-lactamase/transpeptidase-like"/>
    <property type="match status" value="1"/>
</dbReference>
<keyword evidence="5" id="KW-1185">Reference proteome</keyword>
<name>A0A6P1TA43_9GAMM</name>
<evidence type="ECO:0000313" key="4">
    <source>
        <dbReference type="EMBL" id="QHQ38129.1"/>
    </source>
</evidence>
<evidence type="ECO:0000313" key="5">
    <source>
        <dbReference type="Proteomes" id="UP000464675"/>
    </source>
</evidence>
<dbReference type="OrthoDB" id="9799367at2"/>
<feature type="chain" id="PRO_5044645553" evidence="1">
    <location>
        <begin position="27"/>
        <end position="469"/>
    </location>
</feature>
<evidence type="ECO:0000256" key="1">
    <source>
        <dbReference type="SAM" id="SignalP"/>
    </source>
</evidence>
<keyword evidence="4" id="KW-0378">Hydrolase</keyword>
<dbReference type="InterPro" id="IPR001466">
    <property type="entry name" value="Beta-lactam-related"/>
</dbReference>